<dbReference type="AlphaFoldDB" id="A0A1B8Q8Z5"/>
<evidence type="ECO:0000256" key="4">
    <source>
        <dbReference type="ARBA" id="ARBA00022691"/>
    </source>
</evidence>
<evidence type="ECO:0000256" key="3">
    <source>
        <dbReference type="ARBA" id="ARBA00022679"/>
    </source>
</evidence>
<dbReference type="NCBIfam" id="TIGR00050">
    <property type="entry name" value="rRNA_methyl_1"/>
    <property type="match status" value="1"/>
</dbReference>
<keyword evidence="4 5" id="KW-0949">S-adenosyl-L-methionine</keyword>
<evidence type="ECO:0000256" key="5">
    <source>
        <dbReference type="RuleBase" id="RU362024"/>
    </source>
</evidence>
<evidence type="ECO:0000313" key="8">
    <source>
        <dbReference type="Proteomes" id="UP000092508"/>
    </source>
</evidence>
<keyword evidence="2 5" id="KW-0489">Methyltransferase</keyword>
<dbReference type="EMBL" id="LZMZ01000052">
    <property type="protein sequence ID" value="OBX73663.1"/>
    <property type="molecule type" value="Genomic_DNA"/>
</dbReference>
<reference evidence="7 8" key="1">
    <citation type="submission" date="2016-06" db="EMBL/GenBank/DDBJ databases">
        <title>Draft genome of Moraxella atlantae CCUG 66109.</title>
        <authorList>
            <person name="Salva-Serra F."/>
            <person name="Engstrom-Jakobsson H."/>
            <person name="Thorell K."/>
            <person name="Gonzales-Siles L."/>
            <person name="Karlsson R."/>
            <person name="Boulund F."/>
            <person name="Engstrand L."/>
            <person name="Kristiansson E."/>
            <person name="Moore E."/>
        </authorList>
    </citation>
    <scope>NUCLEOTIDE SEQUENCE [LARGE SCALE GENOMIC DNA]</scope>
    <source>
        <strain evidence="7 8">CCUG 66109</strain>
    </source>
</reference>
<dbReference type="OrthoDB" id="9806346at2"/>
<dbReference type="PIRSF" id="PIRSF004808">
    <property type="entry name" value="LasT"/>
    <property type="match status" value="1"/>
</dbReference>
<feature type="domain" description="tRNA/rRNA methyltransferase SpoU type" evidence="6">
    <location>
        <begin position="17"/>
        <end position="172"/>
    </location>
</feature>
<gene>
    <name evidence="5" type="primary">trmJ</name>
    <name evidence="7" type="ORF">A9308_00845</name>
</gene>
<dbReference type="STRING" id="34059.A9308_00845"/>
<dbReference type="InterPro" id="IPR029026">
    <property type="entry name" value="tRNA_m1G_MTases_N"/>
</dbReference>
<organism evidence="7 8">
    <name type="scientific">Faucicola atlantae</name>
    <dbReference type="NCBI Taxonomy" id="34059"/>
    <lineage>
        <taxon>Bacteria</taxon>
        <taxon>Pseudomonadati</taxon>
        <taxon>Pseudomonadota</taxon>
        <taxon>Gammaproteobacteria</taxon>
        <taxon>Moraxellales</taxon>
        <taxon>Moraxellaceae</taxon>
        <taxon>Faucicola</taxon>
    </lineage>
</organism>
<comment type="subunit">
    <text evidence="5">Homodimer.</text>
</comment>
<dbReference type="Pfam" id="PF00588">
    <property type="entry name" value="SpoU_methylase"/>
    <property type="match status" value="1"/>
</dbReference>
<dbReference type="Gene3D" id="3.40.1280.10">
    <property type="match status" value="1"/>
</dbReference>
<dbReference type="PANTHER" id="PTHR42786:SF2">
    <property type="entry name" value="TRNA (CYTIDINE_URIDINE-2'-O-)-METHYLTRANSFERASE TRMJ"/>
    <property type="match status" value="1"/>
</dbReference>
<dbReference type="CDD" id="cd18093">
    <property type="entry name" value="SpoU-like_TrmJ"/>
    <property type="match status" value="1"/>
</dbReference>
<dbReference type="GO" id="GO:0003723">
    <property type="term" value="F:RNA binding"/>
    <property type="evidence" value="ECO:0007669"/>
    <property type="project" value="InterPro"/>
</dbReference>
<proteinExistence type="inferred from homology"/>
<comment type="similarity">
    <text evidence="1">Belongs to the class IV-like SAM-binding methyltransferase superfamily. RNA methyltransferase TrmH family.</text>
</comment>
<comment type="caution">
    <text evidence="7">The sequence shown here is derived from an EMBL/GenBank/DDBJ whole genome shotgun (WGS) entry which is preliminary data.</text>
</comment>
<dbReference type="InterPro" id="IPR004384">
    <property type="entry name" value="RNA_MeTrfase_TrmJ/LasT"/>
</dbReference>
<keyword evidence="5" id="KW-0819">tRNA processing</keyword>
<dbReference type="EC" id="2.1.1.200" evidence="5"/>
<sequence length="271" mass="29786">MTDTTPSNALDNFLATIRVVMVNTTLPANIGAAARAMHTMGLRHLTLVAPKYALDDTAFANAAGATEVLHNAQIVDDLATAVADCTWILATSSRVRHMPKPVITPRQAADFLLDYHRKQSAQNHTPTVALVFGREDRGLTNQELMLADYHVQIPANPAYPVLNVAAAVQVIASTLYAHALAAFAMTDALNLANANTLAVILRQHWDAPAVSQHEQTALEQQFLTVLQSLDLYQPEQSKHMPQRINRLFGRLQLDQKEYQLLQALLAKLTKN</sequence>
<evidence type="ECO:0000313" key="7">
    <source>
        <dbReference type="EMBL" id="OBX73663.1"/>
    </source>
</evidence>
<protein>
    <recommendedName>
        <fullName evidence="5">tRNA (cytidine/uridine-2'-O-)-methyltransferase TrmJ</fullName>
        <ecNumber evidence="5">2.1.1.200</ecNumber>
    </recommendedName>
    <alternativeName>
        <fullName evidence="5">tRNA (cytidine(32)/uridine(32)-2'-O)-methyltransferase</fullName>
    </alternativeName>
    <alternativeName>
        <fullName evidence="5">tRNA Cm32/Um32 methyltransferase</fullName>
    </alternativeName>
</protein>
<comment type="subcellular location">
    <subcellularLocation>
        <location evidence="5">Cytoplasm</location>
    </subcellularLocation>
</comment>
<comment type="catalytic activity">
    <reaction evidence="5">
        <text>uridine(32) in tRNA + S-adenosyl-L-methionine = 2'-O-methyluridine(32) in tRNA + S-adenosyl-L-homocysteine + H(+)</text>
        <dbReference type="Rhea" id="RHEA:42936"/>
        <dbReference type="Rhea" id="RHEA-COMP:10107"/>
        <dbReference type="Rhea" id="RHEA-COMP:10290"/>
        <dbReference type="ChEBI" id="CHEBI:15378"/>
        <dbReference type="ChEBI" id="CHEBI:57856"/>
        <dbReference type="ChEBI" id="CHEBI:59789"/>
        <dbReference type="ChEBI" id="CHEBI:65315"/>
        <dbReference type="ChEBI" id="CHEBI:74478"/>
        <dbReference type="EC" id="2.1.1.200"/>
    </reaction>
</comment>
<dbReference type="RefSeq" id="WP_067238663.1">
    <property type="nucleotide sequence ID" value="NZ_LZMZ01000052.1"/>
</dbReference>
<comment type="catalytic activity">
    <reaction evidence="5">
        <text>cytidine(32) in tRNA + S-adenosyl-L-methionine = 2'-O-methylcytidine(32) in tRNA + S-adenosyl-L-homocysteine + H(+)</text>
        <dbReference type="Rhea" id="RHEA:42932"/>
        <dbReference type="Rhea" id="RHEA-COMP:10288"/>
        <dbReference type="Rhea" id="RHEA-COMP:10289"/>
        <dbReference type="ChEBI" id="CHEBI:15378"/>
        <dbReference type="ChEBI" id="CHEBI:57856"/>
        <dbReference type="ChEBI" id="CHEBI:59789"/>
        <dbReference type="ChEBI" id="CHEBI:74495"/>
        <dbReference type="ChEBI" id="CHEBI:82748"/>
        <dbReference type="EC" id="2.1.1.200"/>
    </reaction>
</comment>
<name>A0A1B8Q8Z5_9GAMM</name>
<dbReference type="Gene3D" id="1.10.8.590">
    <property type="match status" value="1"/>
</dbReference>
<evidence type="ECO:0000256" key="2">
    <source>
        <dbReference type="ARBA" id="ARBA00022603"/>
    </source>
</evidence>
<dbReference type="GO" id="GO:0160206">
    <property type="term" value="F:tRNA (cytidine(32)/uridine(32)-2'-O)-methyltransferase activity"/>
    <property type="evidence" value="ECO:0007669"/>
    <property type="project" value="UniProtKB-EC"/>
</dbReference>
<dbReference type="GO" id="GO:0005829">
    <property type="term" value="C:cytosol"/>
    <property type="evidence" value="ECO:0007669"/>
    <property type="project" value="TreeGrafter"/>
</dbReference>
<dbReference type="GO" id="GO:0002128">
    <property type="term" value="P:tRNA nucleoside ribose methylation"/>
    <property type="evidence" value="ECO:0007669"/>
    <property type="project" value="TreeGrafter"/>
</dbReference>
<dbReference type="PANTHER" id="PTHR42786">
    <property type="entry name" value="TRNA/RRNA METHYLTRANSFERASE"/>
    <property type="match status" value="1"/>
</dbReference>
<keyword evidence="5" id="KW-0963">Cytoplasm</keyword>
<evidence type="ECO:0000256" key="1">
    <source>
        <dbReference type="ARBA" id="ARBA00007228"/>
    </source>
</evidence>
<comment type="function">
    <text evidence="5">Catalyzes the formation of 2'O-methylated cytidine (Cm32) or 2'O-methylated uridine (Um32) at position 32 in tRNA.</text>
</comment>
<accession>A0A1B8Q8Z5</accession>
<dbReference type="Proteomes" id="UP000092508">
    <property type="component" value="Unassembled WGS sequence"/>
</dbReference>
<dbReference type="GO" id="GO:0106339">
    <property type="term" value="F:tRNA (cytidine(32)-2'-O)-methyltransferase activity"/>
    <property type="evidence" value="ECO:0007669"/>
    <property type="project" value="RHEA"/>
</dbReference>
<evidence type="ECO:0000259" key="6">
    <source>
        <dbReference type="Pfam" id="PF00588"/>
    </source>
</evidence>
<dbReference type="InterPro" id="IPR029028">
    <property type="entry name" value="Alpha/beta_knot_MTases"/>
</dbReference>
<dbReference type="InterPro" id="IPR001537">
    <property type="entry name" value="SpoU_MeTrfase"/>
</dbReference>
<dbReference type="SUPFAM" id="SSF75217">
    <property type="entry name" value="alpha/beta knot"/>
    <property type="match status" value="1"/>
</dbReference>
<keyword evidence="3 7" id="KW-0808">Transferase</keyword>